<dbReference type="AlphaFoldDB" id="A0AAD3SZE4"/>
<feature type="transmembrane region" description="Helical" evidence="1">
    <location>
        <begin position="20"/>
        <end position="40"/>
    </location>
</feature>
<keyword evidence="3" id="KW-1185">Reference proteome</keyword>
<accession>A0AAD3SZE4</accession>
<evidence type="ECO:0000313" key="2">
    <source>
        <dbReference type="EMBL" id="GMH20005.1"/>
    </source>
</evidence>
<proteinExistence type="predicted"/>
<keyword evidence="1" id="KW-0812">Transmembrane</keyword>
<keyword evidence="1" id="KW-0472">Membrane</keyword>
<reference evidence="2" key="1">
    <citation type="submission" date="2023-05" db="EMBL/GenBank/DDBJ databases">
        <title>Nepenthes gracilis genome sequencing.</title>
        <authorList>
            <person name="Fukushima K."/>
        </authorList>
    </citation>
    <scope>NUCLEOTIDE SEQUENCE</scope>
    <source>
        <strain evidence="2">SING2019-196</strain>
    </source>
</reference>
<gene>
    <name evidence="2" type="ORF">Nepgr_021846</name>
</gene>
<evidence type="ECO:0000313" key="3">
    <source>
        <dbReference type="Proteomes" id="UP001279734"/>
    </source>
</evidence>
<protein>
    <submittedName>
        <fullName evidence="2">Uncharacterized protein</fullName>
    </submittedName>
</protein>
<organism evidence="2 3">
    <name type="scientific">Nepenthes gracilis</name>
    <name type="common">Slender pitcher plant</name>
    <dbReference type="NCBI Taxonomy" id="150966"/>
    <lineage>
        <taxon>Eukaryota</taxon>
        <taxon>Viridiplantae</taxon>
        <taxon>Streptophyta</taxon>
        <taxon>Embryophyta</taxon>
        <taxon>Tracheophyta</taxon>
        <taxon>Spermatophyta</taxon>
        <taxon>Magnoliopsida</taxon>
        <taxon>eudicotyledons</taxon>
        <taxon>Gunneridae</taxon>
        <taxon>Pentapetalae</taxon>
        <taxon>Caryophyllales</taxon>
        <taxon>Nepenthaceae</taxon>
        <taxon>Nepenthes</taxon>
    </lineage>
</organism>
<keyword evidence="1" id="KW-1133">Transmembrane helix</keyword>
<dbReference type="Proteomes" id="UP001279734">
    <property type="component" value="Unassembled WGS sequence"/>
</dbReference>
<name>A0AAD3SZE4_NEPGR</name>
<comment type="caution">
    <text evidence="2">The sequence shown here is derived from an EMBL/GenBank/DDBJ whole genome shotgun (WGS) entry which is preliminary data.</text>
</comment>
<evidence type="ECO:0000256" key="1">
    <source>
        <dbReference type="SAM" id="Phobius"/>
    </source>
</evidence>
<dbReference type="EMBL" id="BSYO01000021">
    <property type="protein sequence ID" value="GMH20005.1"/>
    <property type="molecule type" value="Genomic_DNA"/>
</dbReference>
<sequence length="89" mass="9921">MAASSSLPSNAKVTKWGFSFASIWNTVVWLVLLNFFLKIVNATAQSFLKKQQKEELAAMTRTKDLHQSFEAPIIQPFMGSSNSQDGPTR</sequence>